<organism evidence="1 2">
    <name type="scientific">Aerophobetes bacterium</name>
    <dbReference type="NCBI Taxonomy" id="2030807"/>
    <lineage>
        <taxon>Bacteria</taxon>
        <taxon>Candidatus Aerophobota</taxon>
    </lineage>
</organism>
<dbReference type="Proteomes" id="UP000319130">
    <property type="component" value="Unassembled WGS sequence"/>
</dbReference>
<evidence type="ECO:0000313" key="2">
    <source>
        <dbReference type="Proteomes" id="UP000319130"/>
    </source>
</evidence>
<name>A0A523WA78_UNCAE</name>
<evidence type="ECO:0000313" key="1">
    <source>
        <dbReference type="EMBL" id="TET63928.1"/>
    </source>
</evidence>
<comment type="caution">
    <text evidence="1">The sequence shown here is derived from an EMBL/GenBank/DDBJ whole genome shotgun (WGS) entry which is preliminary data.</text>
</comment>
<accession>A0A523WA78</accession>
<sequence length="347" mass="38637">MKRLSPWSIWFGVLVLTLAFQVNGLASGKVKLKLEKFDGGFFSIQKPKGWEVVTAGACSSFSFLIRDPSEPSRQIFYFGEVGPVYMFEEQKQIDHQYVNMGGYPCLWLDMPVVNPLSPSNFLGQFHLIARSHLAQSFMPQCPRLENLQVISTTSQASPITGASTELLRAVFVEGGSLGEGLFLVTVAPLLPFTGNPGAGIAYGFLVTGISAPKREFGDVEGILAKSIGSLSISKSYVQDCLRKQEAVYKGILKAGKTLSEASDVIMEGWENRNKVDDILSEKRSDAILGKERLYDSDTGEVYEFEVGFYDKYDLDRESYEMNNLQPLPDGSYDLWMEAPRDGYRHLR</sequence>
<reference evidence="1 2" key="1">
    <citation type="submission" date="2019-03" db="EMBL/GenBank/DDBJ databases">
        <title>Metabolic potential of uncultured bacteria and archaea associated with petroleum seepage in deep-sea sediments.</title>
        <authorList>
            <person name="Dong X."/>
            <person name="Hubert C."/>
        </authorList>
    </citation>
    <scope>NUCLEOTIDE SEQUENCE [LARGE SCALE GENOMIC DNA]</scope>
    <source>
        <strain evidence="1">E29_bin52</strain>
    </source>
</reference>
<dbReference type="AlphaFoldDB" id="A0A523WA78"/>
<dbReference type="EMBL" id="SOIZ01000077">
    <property type="protein sequence ID" value="TET63928.1"/>
    <property type="molecule type" value="Genomic_DNA"/>
</dbReference>
<proteinExistence type="predicted"/>
<gene>
    <name evidence="1" type="ORF">E3J48_01825</name>
</gene>
<protein>
    <submittedName>
        <fullName evidence="1">Uncharacterized protein</fullName>
    </submittedName>
</protein>